<feature type="domain" description="DUF1468" evidence="2">
    <location>
        <begin position="5"/>
        <end position="142"/>
    </location>
</feature>
<dbReference type="EMBL" id="CP012502">
    <property type="protein sequence ID" value="AOM83544.1"/>
    <property type="molecule type" value="Genomic_DNA"/>
</dbReference>
<evidence type="ECO:0000313" key="4">
    <source>
        <dbReference type="Proteomes" id="UP000094463"/>
    </source>
</evidence>
<evidence type="ECO:0000313" key="3">
    <source>
        <dbReference type="EMBL" id="AOM83544.1"/>
    </source>
</evidence>
<feature type="transmembrane region" description="Helical" evidence="1">
    <location>
        <begin position="31"/>
        <end position="54"/>
    </location>
</feature>
<sequence>MGEKIFSAAILLFGVIFLVEGLNYQDAQHLYATSATFPVFVSILLIISSTILLIKQFYVEYKLQNKIPNKITVKTMVTIAAIILFYLVLPYLGFLIAGTLLTIVFALMIQVNEKKVFDTFVFPIIIVTIIFFFFSILGIYLPAGVLF</sequence>
<gene>
    <name evidence="3" type="ORF">BBEV_2186</name>
</gene>
<dbReference type="Pfam" id="PF07331">
    <property type="entry name" value="TctB"/>
    <property type="match status" value="1"/>
</dbReference>
<evidence type="ECO:0000259" key="2">
    <source>
        <dbReference type="Pfam" id="PF07331"/>
    </source>
</evidence>
<dbReference type="Proteomes" id="UP000094463">
    <property type="component" value="Chromosome"/>
</dbReference>
<keyword evidence="1" id="KW-0472">Membrane</keyword>
<organism evidence="3 4">
    <name type="scientific">Salisediminibacterium beveridgei</name>
    <dbReference type="NCBI Taxonomy" id="632773"/>
    <lineage>
        <taxon>Bacteria</taxon>
        <taxon>Bacillati</taxon>
        <taxon>Bacillota</taxon>
        <taxon>Bacilli</taxon>
        <taxon>Bacillales</taxon>
        <taxon>Bacillaceae</taxon>
        <taxon>Salisediminibacterium</taxon>
    </lineage>
</organism>
<dbReference type="STRING" id="632773.BBEV_2186"/>
<evidence type="ECO:0000256" key="1">
    <source>
        <dbReference type="SAM" id="Phobius"/>
    </source>
</evidence>
<keyword evidence="1" id="KW-1133">Transmembrane helix</keyword>
<proteinExistence type="predicted"/>
<dbReference type="KEGG" id="bbev:BBEV_2186"/>
<reference evidence="3 4" key="1">
    <citation type="submission" date="2015-08" db="EMBL/GenBank/DDBJ databases">
        <title>The complete genome sequence of Bacillus beveridgei MLTeJB.</title>
        <authorList>
            <person name="Hanson T.E."/>
            <person name="Mesa C."/>
            <person name="Basesman S.M."/>
            <person name="Oremland R.S."/>
        </authorList>
    </citation>
    <scope>NUCLEOTIDE SEQUENCE [LARGE SCALE GENOMIC DNA]</scope>
    <source>
        <strain evidence="3 4">MLTeJB</strain>
    </source>
</reference>
<keyword evidence="4" id="KW-1185">Reference proteome</keyword>
<dbReference type="InterPro" id="IPR009936">
    <property type="entry name" value="DUF1468"/>
</dbReference>
<feature type="transmembrane region" description="Helical" evidence="1">
    <location>
        <begin position="120"/>
        <end position="141"/>
    </location>
</feature>
<dbReference type="AlphaFoldDB" id="A0A1D7QX07"/>
<feature type="transmembrane region" description="Helical" evidence="1">
    <location>
        <begin position="75"/>
        <end position="108"/>
    </location>
</feature>
<name>A0A1D7QX07_9BACI</name>
<accession>A0A1D7QX07</accession>
<protein>
    <recommendedName>
        <fullName evidence="2">DUF1468 domain-containing protein</fullName>
    </recommendedName>
</protein>
<keyword evidence="1" id="KW-0812">Transmembrane</keyword>